<dbReference type="PANTHER" id="PTHR33164">
    <property type="entry name" value="TRANSCRIPTIONAL REGULATOR, MARR FAMILY"/>
    <property type="match status" value="1"/>
</dbReference>
<keyword evidence="4" id="KW-1185">Reference proteome</keyword>
<accession>A0ABY2WPR1</accession>
<dbReference type="SUPFAM" id="SSF46785">
    <property type="entry name" value="Winged helix' DNA-binding domain"/>
    <property type="match status" value="1"/>
</dbReference>
<dbReference type="InterPro" id="IPR000835">
    <property type="entry name" value="HTH_MarR-typ"/>
</dbReference>
<sequence>MERDFLQELKHLGFTARIKRLNESIVASTVNHYSNMNLALEPNWHVIFLLLKQRNTLTVTEMAQTLGFSHPAMIKTTRKMKEQGYLEHQKDALDQRKTLIRLSKKGKRLLPKFEKEWNRIQEVLQEVVDDALLKKLDTLEQNLKESSFSERYAIHFESLKKDDSFTIRNALPSEFQQIGQLMVEVYSGLDGFPKQEDQPGYYHTLANIGDFTKKPNTELLVAVSPSQKILGGVLYFGDMKYYGSGGMAPQMKNASGFRLLAVSSSARGLGVGKALSMVCIDKAKEHGNMQVLIHSTAYMKPARKMYRKLGFLRYPKLDFEQEGLEVHGFRLILK</sequence>
<dbReference type="Proteomes" id="UP000751614">
    <property type="component" value="Unassembled WGS sequence"/>
</dbReference>
<dbReference type="EMBL" id="VCNI01000001">
    <property type="protein sequence ID" value="TMU56970.1"/>
    <property type="molecule type" value="Genomic_DNA"/>
</dbReference>
<dbReference type="InterPro" id="IPR000182">
    <property type="entry name" value="GNAT_dom"/>
</dbReference>
<dbReference type="RefSeq" id="WP_138833958.1">
    <property type="nucleotide sequence ID" value="NZ_VCNI01000001.1"/>
</dbReference>
<evidence type="ECO:0000259" key="2">
    <source>
        <dbReference type="PROSITE" id="PS51186"/>
    </source>
</evidence>
<feature type="domain" description="N-acetyltransferase" evidence="2">
    <location>
        <begin position="165"/>
        <end position="334"/>
    </location>
</feature>
<evidence type="ECO:0000313" key="3">
    <source>
        <dbReference type="EMBL" id="TMU56970.1"/>
    </source>
</evidence>
<dbReference type="InterPro" id="IPR036390">
    <property type="entry name" value="WH_DNA-bd_sf"/>
</dbReference>
<dbReference type="InterPro" id="IPR016181">
    <property type="entry name" value="Acyl_CoA_acyltransferase"/>
</dbReference>
<dbReference type="Pfam" id="PF12802">
    <property type="entry name" value="MarR_2"/>
    <property type="match status" value="1"/>
</dbReference>
<proteinExistence type="predicted"/>
<dbReference type="PROSITE" id="PS51186">
    <property type="entry name" value="GNAT"/>
    <property type="match status" value="1"/>
</dbReference>
<dbReference type="InterPro" id="IPR039422">
    <property type="entry name" value="MarR/SlyA-like"/>
</dbReference>
<comment type="caution">
    <text evidence="3">The sequence shown here is derived from an EMBL/GenBank/DDBJ whole genome shotgun (WGS) entry which is preliminary data.</text>
</comment>
<dbReference type="Gene3D" id="3.40.630.30">
    <property type="match status" value="1"/>
</dbReference>
<evidence type="ECO:0000313" key="4">
    <source>
        <dbReference type="Proteomes" id="UP000751614"/>
    </source>
</evidence>
<dbReference type="SMART" id="SM00347">
    <property type="entry name" value="HTH_MARR"/>
    <property type="match status" value="1"/>
</dbReference>
<evidence type="ECO:0000259" key="1">
    <source>
        <dbReference type="PROSITE" id="PS50995"/>
    </source>
</evidence>
<dbReference type="Pfam" id="PF13673">
    <property type="entry name" value="Acetyltransf_10"/>
    <property type="match status" value="1"/>
</dbReference>
<dbReference type="CDD" id="cd04301">
    <property type="entry name" value="NAT_SF"/>
    <property type="match status" value="1"/>
</dbReference>
<dbReference type="Gene3D" id="1.10.10.10">
    <property type="entry name" value="Winged helix-like DNA-binding domain superfamily/Winged helix DNA-binding domain"/>
    <property type="match status" value="1"/>
</dbReference>
<name>A0ABY2WPR1_9FLAO</name>
<protein>
    <submittedName>
        <fullName evidence="3">GNAT family N-acetyltransferase</fullName>
    </submittedName>
</protein>
<feature type="domain" description="HTH marR-type" evidence="1">
    <location>
        <begin position="2"/>
        <end position="145"/>
    </location>
</feature>
<dbReference type="PROSITE" id="PS50995">
    <property type="entry name" value="HTH_MARR_2"/>
    <property type="match status" value="1"/>
</dbReference>
<dbReference type="PANTHER" id="PTHR33164:SF43">
    <property type="entry name" value="HTH-TYPE TRANSCRIPTIONAL REPRESSOR YETL"/>
    <property type="match status" value="1"/>
</dbReference>
<reference evidence="3 4" key="1">
    <citation type="submission" date="2019-05" db="EMBL/GenBank/DDBJ databases">
        <title>Flagellimonas sp. AsT0115, sp. nov., isolated from a marine red algae, Asparagopsis taxiformis.</title>
        <authorList>
            <person name="Kim J."/>
            <person name="Jeong S.E."/>
            <person name="Jeon C.O."/>
        </authorList>
    </citation>
    <scope>NUCLEOTIDE SEQUENCE [LARGE SCALE GENOMIC DNA]</scope>
    <source>
        <strain evidence="3 4">AsT0115</strain>
    </source>
</reference>
<dbReference type="InterPro" id="IPR036388">
    <property type="entry name" value="WH-like_DNA-bd_sf"/>
</dbReference>
<gene>
    <name evidence="3" type="ORF">FGG15_05335</name>
</gene>
<organism evidence="3 4">
    <name type="scientific">Flagellimonas algicola</name>
    <dbReference type="NCBI Taxonomy" id="2583815"/>
    <lineage>
        <taxon>Bacteria</taxon>
        <taxon>Pseudomonadati</taxon>
        <taxon>Bacteroidota</taxon>
        <taxon>Flavobacteriia</taxon>
        <taxon>Flavobacteriales</taxon>
        <taxon>Flavobacteriaceae</taxon>
        <taxon>Flagellimonas</taxon>
    </lineage>
</organism>
<dbReference type="SUPFAM" id="SSF55729">
    <property type="entry name" value="Acyl-CoA N-acyltransferases (Nat)"/>
    <property type="match status" value="1"/>
</dbReference>